<sequence length="140" mass="16217">MFSCCSVKSLYCPAEPVKLKDHMFKVKVRLYSVYDGDTIWVCYYDKNHRKVLRVSCRMNGYDAPEMKPPKSDANRAATIVRANMAKDIARQHFTCEEFTINVIGLDKYGRWLVEDEILKNKLLDADLAYEYHGGTKQVSH</sequence>
<accession>A0A6C0KCD2</accession>
<dbReference type="SUPFAM" id="SSF50199">
    <property type="entry name" value="Staphylococcal nuclease"/>
    <property type="match status" value="1"/>
</dbReference>
<protein>
    <recommendedName>
        <fullName evidence="2">TNase-like domain-containing protein</fullName>
    </recommendedName>
</protein>
<organism evidence="1">
    <name type="scientific">viral metagenome</name>
    <dbReference type="NCBI Taxonomy" id="1070528"/>
    <lineage>
        <taxon>unclassified sequences</taxon>
        <taxon>metagenomes</taxon>
        <taxon>organismal metagenomes</taxon>
    </lineage>
</organism>
<dbReference type="InterPro" id="IPR035437">
    <property type="entry name" value="SNase_OB-fold_sf"/>
</dbReference>
<dbReference type="Gene3D" id="2.40.50.90">
    <property type="match status" value="1"/>
</dbReference>
<dbReference type="EMBL" id="MN740846">
    <property type="protein sequence ID" value="QHU14746.1"/>
    <property type="molecule type" value="Genomic_DNA"/>
</dbReference>
<dbReference type="AlphaFoldDB" id="A0A6C0KCD2"/>
<reference evidence="1" key="1">
    <citation type="journal article" date="2020" name="Nature">
        <title>Giant virus diversity and host interactions through global metagenomics.</title>
        <authorList>
            <person name="Schulz F."/>
            <person name="Roux S."/>
            <person name="Paez-Espino D."/>
            <person name="Jungbluth S."/>
            <person name="Walsh D.A."/>
            <person name="Denef V.J."/>
            <person name="McMahon K.D."/>
            <person name="Konstantinidis K.T."/>
            <person name="Eloe-Fadrosh E.A."/>
            <person name="Kyrpides N.C."/>
            <person name="Woyke T."/>
        </authorList>
    </citation>
    <scope>NUCLEOTIDE SEQUENCE</scope>
    <source>
        <strain evidence="1">GVMAG-S-1102113-126</strain>
    </source>
</reference>
<evidence type="ECO:0008006" key="2">
    <source>
        <dbReference type="Google" id="ProtNLM"/>
    </source>
</evidence>
<proteinExistence type="predicted"/>
<name>A0A6C0KCD2_9ZZZZ</name>
<evidence type="ECO:0000313" key="1">
    <source>
        <dbReference type="EMBL" id="QHU14746.1"/>
    </source>
</evidence>